<evidence type="ECO:0000313" key="11">
    <source>
        <dbReference type="EMBL" id="BBE51468.1"/>
    </source>
</evidence>
<dbReference type="CDD" id="cd16917">
    <property type="entry name" value="HATPase_UhpB-NarQ-NarX-like"/>
    <property type="match status" value="1"/>
</dbReference>
<sequence>MQNNKLLIQKNVPIGFAWPSDPEFVTPGESGDSAHPDAAPQAGRLRTLLKNTLESIIGTVNATAGVVRLLSPDGSTMRIISSAGLSAELRQEAEDFAELDCAVRDCATLGHVIHTSDISECNSRHSCPHATCRFQSLVAAPLEAPGAPGKPLGILTVFFDVQRDASSHSMNIIAAFAEVMGASIEHTRINREIKRIERMSARQAMANDIHDTLAQTLIYARMRVSLVLEAVRLGNEAMATKYARDLDEALEIGQKSARALITDFRGEIDAGGLLPALLELTDQFRERNAITLDYHNQLVDLELPLEHEIQVYHIVREALTNVARHSGATHARLFVDARNGYYNFTVEDNGSGSLTFTPVEGHYGIMIMRERAQCIDGAITVSSKVGRGTQVQLSFPEPSLDWRAIND</sequence>
<organism evidence="11 12">
    <name type="scientific">Ferriphaselus amnicola</name>
    <dbReference type="NCBI Taxonomy" id="1188319"/>
    <lineage>
        <taxon>Bacteria</taxon>
        <taxon>Pseudomonadati</taxon>
        <taxon>Pseudomonadota</taxon>
        <taxon>Betaproteobacteria</taxon>
        <taxon>Nitrosomonadales</taxon>
        <taxon>Gallionellaceae</taxon>
        <taxon>Ferriphaselus</taxon>
    </lineage>
</organism>
<dbReference type="GO" id="GO:0000155">
    <property type="term" value="F:phosphorelay sensor kinase activity"/>
    <property type="evidence" value="ECO:0007669"/>
    <property type="project" value="InterPro"/>
</dbReference>
<evidence type="ECO:0000313" key="12">
    <source>
        <dbReference type="Proteomes" id="UP000033070"/>
    </source>
</evidence>
<evidence type="ECO:0000259" key="10">
    <source>
        <dbReference type="SMART" id="SM00387"/>
    </source>
</evidence>
<evidence type="ECO:0000256" key="8">
    <source>
        <dbReference type="ARBA" id="ARBA00023012"/>
    </source>
</evidence>
<gene>
    <name evidence="11" type="ORF">OYT1_ch1942</name>
</gene>
<keyword evidence="3" id="KW-0597">Phosphoprotein</keyword>
<dbReference type="EMBL" id="AP018738">
    <property type="protein sequence ID" value="BBE51468.1"/>
    <property type="molecule type" value="Genomic_DNA"/>
</dbReference>
<evidence type="ECO:0000256" key="4">
    <source>
        <dbReference type="ARBA" id="ARBA00022679"/>
    </source>
</evidence>
<dbReference type="Pfam" id="PF02518">
    <property type="entry name" value="HATPase_c"/>
    <property type="match status" value="1"/>
</dbReference>
<evidence type="ECO:0000259" key="9">
    <source>
        <dbReference type="SMART" id="SM00065"/>
    </source>
</evidence>
<dbReference type="InterPro" id="IPR036890">
    <property type="entry name" value="HATPase_C_sf"/>
</dbReference>
<dbReference type="InterPro" id="IPR029016">
    <property type="entry name" value="GAF-like_dom_sf"/>
</dbReference>
<keyword evidence="8" id="KW-0902">Two-component regulatory system</keyword>
<evidence type="ECO:0000256" key="2">
    <source>
        <dbReference type="ARBA" id="ARBA00012438"/>
    </source>
</evidence>
<evidence type="ECO:0000256" key="6">
    <source>
        <dbReference type="ARBA" id="ARBA00022777"/>
    </source>
</evidence>
<protein>
    <recommendedName>
        <fullName evidence="2">histidine kinase</fullName>
        <ecNumber evidence="2">2.7.13.3</ecNumber>
    </recommendedName>
</protein>
<dbReference type="STRING" id="1188319.OYT1_00933"/>
<keyword evidence="4" id="KW-0808">Transferase</keyword>
<dbReference type="Gene3D" id="3.30.450.40">
    <property type="match status" value="1"/>
</dbReference>
<keyword evidence="7" id="KW-0067">ATP-binding</keyword>
<dbReference type="InterPro" id="IPR050482">
    <property type="entry name" value="Sensor_HK_TwoCompSys"/>
</dbReference>
<dbReference type="GO" id="GO:0046983">
    <property type="term" value="F:protein dimerization activity"/>
    <property type="evidence" value="ECO:0007669"/>
    <property type="project" value="InterPro"/>
</dbReference>
<dbReference type="InterPro" id="IPR003594">
    <property type="entry name" value="HATPase_dom"/>
</dbReference>
<accession>A0A2Z6GD71</accession>
<dbReference type="EC" id="2.7.13.3" evidence="2"/>
<dbReference type="Gene3D" id="3.30.565.10">
    <property type="entry name" value="Histidine kinase-like ATPase, C-terminal domain"/>
    <property type="match status" value="1"/>
</dbReference>
<dbReference type="PANTHER" id="PTHR24421">
    <property type="entry name" value="NITRATE/NITRITE SENSOR PROTEIN NARX-RELATED"/>
    <property type="match status" value="1"/>
</dbReference>
<evidence type="ECO:0000256" key="3">
    <source>
        <dbReference type="ARBA" id="ARBA00022553"/>
    </source>
</evidence>
<keyword evidence="6 11" id="KW-0418">Kinase</keyword>
<dbReference type="GO" id="GO:0016020">
    <property type="term" value="C:membrane"/>
    <property type="evidence" value="ECO:0007669"/>
    <property type="project" value="InterPro"/>
</dbReference>
<dbReference type="Pfam" id="PF07730">
    <property type="entry name" value="HisKA_3"/>
    <property type="match status" value="1"/>
</dbReference>
<keyword evidence="12" id="KW-1185">Reference proteome</keyword>
<comment type="catalytic activity">
    <reaction evidence="1">
        <text>ATP + protein L-histidine = ADP + protein N-phospho-L-histidine.</text>
        <dbReference type="EC" id="2.7.13.3"/>
    </reaction>
</comment>
<dbReference type="RefSeq" id="WP_062626134.1">
    <property type="nucleotide sequence ID" value="NZ_AP018738.1"/>
</dbReference>
<evidence type="ECO:0000256" key="5">
    <source>
        <dbReference type="ARBA" id="ARBA00022741"/>
    </source>
</evidence>
<dbReference type="Gene3D" id="1.20.5.1930">
    <property type="match status" value="1"/>
</dbReference>
<proteinExistence type="predicted"/>
<dbReference type="Proteomes" id="UP000033070">
    <property type="component" value="Chromosome"/>
</dbReference>
<dbReference type="SMART" id="SM00065">
    <property type="entry name" value="GAF"/>
    <property type="match status" value="1"/>
</dbReference>
<dbReference type="SUPFAM" id="SSF55781">
    <property type="entry name" value="GAF domain-like"/>
    <property type="match status" value="1"/>
</dbReference>
<dbReference type="OrthoDB" id="9811306at2"/>
<reference evidence="11 12" key="1">
    <citation type="submission" date="2018-06" db="EMBL/GenBank/DDBJ databases">
        <title>OYT1 Genome Sequencing.</title>
        <authorList>
            <person name="Kato S."/>
            <person name="Itoh T."/>
            <person name="Ohkuma M."/>
        </authorList>
    </citation>
    <scope>NUCLEOTIDE SEQUENCE [LARGE SCALE GENOMIC DNA]</scope>
    <source>
        <strain evidence="11 12">OYT1</strain>
    </source>
</reference>
<dbReference type="InterPro" id="IPR011712">
    <property type="entry name" value="Sig_transdc_His_kin_sub3_dim/P"/>
</dbReference>
<feature type="domain" description="GAF" evidence="9">
    <location>
        <begin position="44"/>
        <end position="194"/>
    </location>
</feature>
<dbReference type="InterPro" id="IPR003018">
    <property type="entry name" value="GAF"/>
</dbReference>
<dbReference type="GO" id="GO:0005524">
    <property type="term" value="F:ATP binding"/>
    <property type="evidence" value="ECO:0007669"/>
    <property type="project" value="UniProtKB-KW"/>
</dbReference>
<keyword evidence="5" id="KW-0547">Nucleotide-binding</keyword>
<evidence type="ECO:0000256" key="7">
    <source>
        <dbReference type="ARBA" id="ARBA00022840"/>
    </source>
</evidence>
<dbReference type="SMART" id="SM00387">
    <property type="entry name" value="HATPase_c"/>
    <property type="match status" value="1"/>
</dbReference>
<dbReference type="PANTHER" id="PTHR24421:SF10">
    <property type="entry name" value="NITRATE_NITRITE SENSOR PROTEIN NARQ"/>
    <property type="match status" value="1"/>
</dbReference>
<feature type="domain" description="Histidine kinase/HSP90-like ATPase" evidence="10">
    <location>
        <begin position="306"/>
        <end position="399"/>
    </location>
</feature>
<dbReference type="SUPFAM" id="SSF55874">
    <property type="entry name" value="ATPase domain of HSP90 chaperone/DNA topoisomerase II/histidine kinase"/>
    <property type="match status" value="1"/>
</dbReference>
<dbReference type="KEGG" id="fam:OYT1_ch1942"/>
<name>A0A2Z6GD71_9PROT</name>
<dbReference type="AlphaFoldDB" id="A0A2Z6GD71"/>
<evidence type="ECO:0000256" key="1">
    <source>
        <dbReference type="ARBA" id="ARBA00000085"/>
    </source>
</evidence>